<evidence type="ECO:0000313" key="6">
    <source>
        <dbReference type="EMBL" id="KHJ35335.1"/>
    </source>
</evidence>
<gene>
    <name evidence="6" type="ORF">EV44_g0828</name>
</gene>
<dbReference type="AlphaFoldDB" id="A0A0B1PDD6"/>
<comment type="subcellular location">
    <subcellularLocation>
        <location evidence="1">Membrane</location>
        <topology evidence="1">Single-pass membrane protein</topology>
    </subcellularLocation>
</comment>
<keyword evidence="7" id="KW-1185">Reference proteome</keyword>
<dbReference type="GO" id="GO:0016020">
    <property type="term" value="C:membrane"/>
    <property type="evidence" value="ECO:0007669"/>
    <property type="project" value="UniProtKB-SubCell"/>
</dbReference>
<proteinExistence type="predicted"/>
<evidence type="ECO:0000256" key="4">
    <source>
        <dbReference type="ARBA" id="ARBA00023136"/>
    </source>
</evidence>
<evidence type="ECO:0000256" key="1">
    <source>
        <dbReference type="ARBA" id="ARBA00004167"/>
    </source>
</evidence>
<evidence type="ECO:0000256" key="5">
    <source>
        <dbReference type="SAM" id="Phobius"/>
    </source>
</evidence>
<keyword evidence="2 5" id="KW-0812">Transmembrane</keyword>
<dbReference type="EMBL" id="JNVN01000431">
    <property type="protein sequence ID" value="KHJ35335.1"/>
    <property type="molecule type" value="Genomic_DNA"/>
</dbReference>
<feature type="transmembrane region" description="Helical" evidence="5">
    <location>
        <begin position="80"/>
        <end position="101"/>
    </location>
</feature>
<sequence length="159" mass="17789">MPQSAYNATRFTSTTPHVSQTLNKDKFVRSPRIPGPPHETPQEKVRRLRAAADKARKAQISTLDRWIARGRIWADVAHTITTTTLIAASVIAGGLTAYAVTDMIIYNRRKKAEYFQEQKAQQQLVIDAARKAIQDGTASEAQISIIQMENQRQDSGKNQ</sequence>
<reference evidence="6 7" key="1">
    <citation type="journal article" date="2014" name="BMC Genomics">
        <title>Adaptive genomic structural variation in the grape powdery mildew pathogen, Erysiphe necator.</title>
        <authorList>
            <person name="Jones L."/>
            <person name="Riaz S."/>
            <person name="Morales-Cruz A."/>
            <person name="Amrine K.C."/>
            <person name="McGuire B."/>
            <person name="Gubler W.D."/>
            <person name="Walker M.A."/>
            <person name="Cantu D."/>
        </authorList>
    </citation>
    <scope>NUCLEOTIDE SEQUENCE [LARGE SCALE GENOMIC DNA]</scope>
    <source>
        <strain evidence="7">c</strain>
    </source>
</reference>
<dbReference type="InterPro" id="IPR029208">
    <property type="entry name" value="COX14"/>
</dbReference>
<keyword evidence="3 5" id="KW-1133">Transmembrane helix</keyword>
<name>A0A0B1PDD6_UNCNE</name>
<dbReference type="Pfam" id="PF14880">
    <property type="entry name" value="COX14"/>
    <property type="match status" value="1"/>
</dbReference>
<evidence type="ECO:0000313" key="7">
    <source>
        <dbReference type="Proteomes" id="UP000030854"/>
    </source>
</evidence>
<keyword evidence="4 5" id="KW-0472">Membrane</keyword>
<dbReference type="Proteomes" id="UP000030854">
    <property type="component" value="Unassembled WGS sequence"/>
</dbReference>
<protein>
    <submittedName>
        <fullName evidence="6">Uncharacterized protein</fullName>
    </submittedName>
</protein>
<organism evidence="6 7">
    <name type="scientific">Uncinula necator</name>
    <name type="common">Grape powdery mildew</name>
    <dbReference type="NCBI Taxonomy" id="52586"/>
    <lineage>
        <taxon>Eukaryota</taxon>
        <taxon>Fungi</taxon>
        <taxon>Dikarya</taxon>
        <taxon>Ascomycota</taxon>
        <taxon>Pezizomycotina</taxon>
        <taxon>Leotiomycetes</taxon>
        <taxon>Erysiphales</taxon>
        <taxon>Erysiphaceae</taxon>
        <taxon>Erysiphe</taxon>
    </lineage>
</organism>
<comment type="caution">
    <text evidence="6">The sequence shown here is derived from an EMBL/GenBank/DDBJ whole genome shotgun (WGS) entry which is preliminary data.</text>
</comment>
<evidence type="ECO:0000256" key="2">
    <source>
        <dbReference type="ARBA" id="ARBA00022692"/>
    </source>
</evidence>
<evidence type="ECO:0000256" key="3">
    <source>
        <dbReference type="ARBA" id="ARBA00022989"/>
    </source>
</evidence>
<dbReference type="HOGENOM" id="CLU_1399387_0_0_1"/>
<accession>A0A0B1PDD6</accession>